<sequence length="153" mass="16441">MNLRPGLETSLGGKLVHPQKPIPTTHLTFVIDLSCGRQISLATPPIKPRVPRSYREHVTPAMKTHVVFCGENWPNLTQVAPLGKGDPTQARDTLLPCREIGTSASLPANLLCPQEASKPKRSPLKVMPTTCSAWGTVKGSLKALSSCVCGHTD</sequence>
<dbReference type="OrthoDB" id="9451422at2759"/>
<dbReference type="Pfam" id="PF15547">
    <property type="entry name" value="C1ORF64"/>
    <property type="match status" value="1"/>
</dbReference>
<gene>
    <name evidence="2" type="primary">LOC102815353</name>
</gene>
<reference evidence="2" key="1">
    <citation type="submission" date="2025-08" db="UniProtKB">
        <authorList>
            <consortium name="RefSeq"/>
        </authorList>
    </citation>
    <scope>IDENTIFICATION</scope>
    <source>
        <tissue evidence="2">Spleen</tissue>
    </source>
</reference>
<evidence type="ECO:0000313" key="1">
    <source>
        <dbReference type="Proteomes" id="UP000504623"/>
    </source>
</evidence>
<dbReference type="PANTHER" id="PTHR38494:SF1">
    <property type="entry name" value="STEROID RECEPTOR-ASSOCIATED AND REGULATED PROTEIN"/>
    <property type="match status" value="1"/>
</dbReference>
<dbReference type="Proteomes" id="UP000504623">
    <property type="component" value="Unplaced"/>
</dbReference>
<dbReference type="GO" id="GO:0005634">
    <property type="term" value="C:nucleus"/>
    <property type="evidence" value="ECO:0007669"/>
    <property type="project" value="TreeGrafter"/>
</dbReference>
<dbReference type="PANTHER" id="PTHR38494">
    <property type="entry name" value="STEROID RECEPTOR-ASSOCIATED AND REGULATED PROTEIN"/>
    <property type="match status" value="1"/>
</dbReference>
<evidence type="ECO:0000313" key="2">
    <source>
        <dbReference type="RefSeq" id="XP_006866477.1"/>
    </source>
</evidence>
<proteinExistence type="predicted"/>
<dbReference type="GeneID" id="102815353"/>
<organism evidence="1 2">
    <name type="scientific">Chrysochloris asiatica</name>
    <name type="common">Cape golden mole</name>
    <dbReference type="NCBI Taxonomy" id="185453"/>
    <lineage>
        <taxon>Eukaryota</taxon>
        <taxon>Metazoa</taxon>
        <taxon>Chordata</taxon>
        <taxon>Craniata</taxon>
        <taxon>Vertebrata</taxon>
        <taxon>Euteleostomi</taxon>
        <taxon>Mammalia</taxon>
        <taxon>Eutheria</taxon>
        <taxon>Afrotheria</taxon>
        <taxon>Chrysochloridae</taxon>
        <taxon>Chrysochlorinae</taxon>
        <taxon>Chrysochloris</taxon>
    </lineage>
</organism>
<dbReference type="GO" id="GO:0030331">
    <property type="term" value="F:nuclear estrogen receptor binding"/>
    <property type="evidence" value="ECO:0007669"/>
    <property type="project" value="TreeGrafter"/>
</dbReference>
<protein>
    <submittedName>
        <fullName evidence="2">Uncharacterized protein C1orf64 homolog</fullName>
    </submittedName>
</protein>
<keyword evidence="1" id="KW-1185">Reference proteome</keyword>
<dbReference type="AlphaFoldDB" id="A0A9B0WTB1"/>
<dbReference type="GO" id="GO:0005737">
    <property type="term" value="C:cytoplasm"/>
    <property type="evidence" value="ECO:0007669"/>
    <property type="project" value="TreeGrafter"/>
</dbReference>
<dbReference type="InterPro" id="IPR027852">
    <property type="entry name" value="C1ORF64"/>
</dbReference>
<dbReference type="RefSeq" id="XP_006866477.1">
    <property type="nucleotide sequence ID" value="XM_006866415.1"/>
</dbReference>
<dbReference type="GO" id="GO:0033148">
    <property type="term" value="P:positive regulation of intracellular estrogen receptor signaling pathway"/>
    <property type="evidence" value="ECO:0007669"/>
    <property type="project" value="TreeGrafter"/>
</dbReference>
<accession>A0A9B0WTB1</accession>
<dbReference type="CTD" id="149563"/>
<name>A0A9B0WTB1_CHRAS</name>